<evidence type="ECO:0000259" key="5">
    <source>
        <dbReference type="PROSITE" id="PS50859"/>
    </source>
</evidence>
<dbReference type="Pfam" id="PF13774">
    <property type="entry name" value="Longin"/>
    <property type="match status" value="1"/>
</dbReference>
<dbReference type="AlphaFoldDB" id="A0A8H7M1X8"/>
<dbReference type="EMBL" id="JACYCF010000045">
    <property type="protein sequence ID" value="KAF8748189.1"/>
    <property type="molecule type" value="Genomic_DNA"/>
</dbReference>
<dbReference type="PROSITE" id="PS50859">
    <property type="entry name" value="LONGIN"/>
    <property type="match status" value="1"/>
</dbReference>
<evidence type="ECO:0000313" key="6">
    <source>
        <dbReference type="EMBL" id="KAF8748189.1"/>
    </source>
</evidence>
<feature type="region of interest" description="Disordered" evidence="4">
    <location>
        <begin position="622"/>
        <end position="684"/>
    </location>
</feature>
<dbReference type="InterPro" id="IPR011012">
    <property type="entry name" value="Longin-like_dom_sf"/>
</dbReference>
<name>A0A8H7M1X8_9AGAM</name>
<dbReference type="CDD" id="cd14824">
    <property type="entry name" value="Longin"/>
    <property type="match status" value="1"/>
</dbReference>
<feature type="domain" description="Longin" evidence="5">
    <location>
        <begin position="484"/>
        <end position="587"/>
    </location>
</feature>
<feature type="compositionally biased region" description="Polar residues" evidence="4">
    <location>
        <begin position="673"/>
        <end position="684"/>
    </location>
</feature>
<dbReference type="PANTHER" id="PTHR21136:SF168">
    <property type="entry name" value="VESICLE-ASSOCIATED MEMBRANE PROTEIN 9"/>
    <property type="match status" value="1"/>
</dbReference>
<dbReference type="SUPFAM" id="SSF64356">
    <property type="entry name" value="SNARE-like"/>
    <property type="match status" value="1"/>
</dbReference>
<keyword evidence="2" id="KW-0472">Membrane</keyword>
<sequence>MVKAVYGKMATGLSNGWKDKRKRALLAYMANVNATAYTVGIKDILALPKTAENHLKVVKEAIKQCKEDLGMNIVDGCLMLEAICVIQLVVGDVLKLKNDLVAAGNNAQEIAKWFILHSQALGLLHDKQVKATGQSRILDHGILSVPNVFLPLLNNPSSGGGLETLNIAQAADTRLYHILVTLGRLYQLFNDPNIDPEVRIRPKQPRFFAPMRFTLLFNESSSGFFQKASESGLFEAFMSYYNWTNEFSAKAWHLKEYSDMYKNEGKDINLDAIWSTLPCPGTVNTGRHQLADYSVVWGIFIRSSETDSISSAYTTLLQSLWTSMLNTKPLVSLGSKRGDISTIPNNDSIDSGDEEEEEPGEQNLTTLATQFNQALDEDSDGDEELPVPSAVSSQTHTRPRRLRLYFSKAHAIPLSETNEPTFFPTSWLHSSVIGQTRVYCRFITTLLVTMTETHKRRGPRTNYRRDLTDQHDLRPTTMSLIHALVARESVILAENRSGKRDFSNAVATILSKIPPNNSKLTYVWEQYLFHYVSEDGLTFLVMADDAAGRRMPFTFIADLQRRFTTAYSRDQIDDAPAYGLNEFSSQVGKVGFFGLSKEMEAEQIAQLIEQYNIAPRRCAQSSTTRSGAGQGYHGPQCGADSESRERIELLVDKTDNMATQSTPFDEGHEQFEDSSSGETSGLWL</sequence>
<reference evidence="6" key="1">
    <citation type="submission" date="2020-09" db="EMBL/GenBank/DDBJ databases">
        <title>Comparative genome analyses of four rice-infecting Rhizoctonia solani isolates reveal extensive enrichment of homogalacturonan modification genes.</title>
        <authorList>
            <person name="Lee D.-Y."/>
            <person name="Jeon J."/>
            <person name="Kim K.-T."/>
            <person name="Cheong K."/>
            <person name="Song H."/>
            <person name="Choi G."/>
            <person name="Ko J."/>
            <person name="Opiyo S.O."/>
            <person name="Zuo S."/>
            <person name="Madhav S."/>
            <person name="Lee Y.-H."/>
            <person name="Wang G.-L."/>
        </authorList>
    </citation>
    <scope>NUCLEOTIDE SEQUENCE</scope>
    <source>
        <strain evidence="6">AG1-IA B2</strain>
    </source>
</reference>
<evidence type="ECO:0000256" key="3">
    <source>
        <dbReference type="ARBA" id="ARBA00046280"/>
    </source>
</evidence>
<proteinExistence type="inferred from homology"/>
<comment type="subcellular location">
    <subcellularLocation>
        <location evidence="3">Endomembrane system</location>
        <topology evidence="3">Single-pass type IV membrane protein</topology>
    </subcellularLocation>
</comment>
<dbReference type="SMART" id="SM01270">
    <property type="entry name" value="Longin"/>
    <property type="match status" value="1"/>
</dbReference>
<dbReference type="Proteomes" id="UP000614334">
    <property type="component" value="Unassembled WGS sequence"/>
</dbReference>
<evidence type="ECO:0000256" key="4">
    <source>
        <dbReference type="SAM" id="MobiDB-lite"/>
    </source>
</evidence>
<gene>
    <name evidence="6" type="ORF">RHS01_10993</name>
</gene>
<dbReference type="Gene3D" id="3.30.450.50">
    <property type="entry name" value="Longin domain"/>
    <property type="match status" value="1"/>
</dbReference>
<protein>
    <submittedName>
        <fullName evidence="6">VAMP synaptobrevin-like protein</fullName>
    </submittedName>
</protein>
<evidence type="ECO:0000256" key="2">
    <source>
        <dbReference type="ARBA" id="ARBA00023136"/>
    </source>
</evidence>
<feature type="compositionally biased region" description="Basic and acidic residues" evidence="4">
    <location>
        <begin position="641"/>
        <end position="655"/>
    </location>
</feature>
<dbReference type="InterPro" id="IPR010908">
    <property type="entry name" value="Longin_dom"/>
</dbReference>
<feature type="compositionally biased region" description="Acidic residues" evidence="4">
    <location>
        <begin position="350"/>
        <end position="360"/>
    </location>
</feature>
<comment type="similarity">
    <text evidence="1">Belongs to the synaptobrevin family.</text>
</comment>
<comment type="caution">
    <text evidence="6">The sequence shown here is derived from an EMBL/GenBank/DDBJ whole genome shotgun (WGS) entry which is preliminary data.</text>
</comment>
<dbReference type="PANTHER" id="PTHR21136">
    <property type="entry name" value="SNARE PROTEINS"/>
    <property type="match status" value="1"/>
</dbReference>
<organism evidence="6 7">
    <name type="scientific">Rhizoctonia solani</name>
    <dbReference type="NCBI Taxonomy" id="456999"/>
    <lineage>
        <taxon>Eukaryota</taxon>
        <taxon>Fungi</taxon>
        <taxon>Dikarya</taxon>
        <taxon>Basidiomycota</taxon>
        <taxon>Agaricomycotina</taxon>
        <taxon>Agaricomycetes</taxon>
        <taxon>Cantharellales</taxon>
        <taxon>Ceratobasidiaceae</taxon>
        <taxon>Rhizoctonia</taxon>
    </lineage>
</organism>
<dbReference type="InterPro" id="IPR051097">
    <property type="entry name" value="Synaptobrevin-like_transport"/>
</dbReference>
<evidence type="ECO:0000313" key="7">
    <source>
        <dbReference type="Proteomes" id="UP000614334"/>
    </source>
</evidence>
<dbReference type="GO" id="GO:0012505">
    <property type="term" value="C:endomembrane system"/>
    <property type="evidence" value="ECO:0007669"/>
    <property type="project" value="UniProtKB-SubCell"/>
</dbReference>
<feature type="region of interest" description="Disordered" evidence="4">
    <location>
        <begin position="341"/>
        <end position="362"/>
    </location>
</feature>
<feature type="region of interest" description="Disordered" evidence="4">
    <location>
        <begin position="377"/>
        <end position="396"/>
    </location>
</feature>
<dbReference type="FunFam" id="3.30.450.50:FF:000015">
    <property type="entry name" value="Synaptobrevin 2 isoform 1"/>
    <property type="match status" value="1"/>
</dbReference>
<evidence type="ECO:0000256" key="1">
    <source>
        <dbReference type="ARBA" id="ARBA00008025"/>
    </source>
</evidence>
<accession>A0A8H7M1X8</accession>